<proteinExistence type="predicted"/>
<dbReference type="OrthoDB" id="2786695at2"/>
<accession>A0A1M5Q4H4</accession>
<reference evidence="2" key="1">
    <citation type="submission" date="2016-11" db="EMBL/GenBank/DDBJ databases">
        <authorList>
            <person name="Jaros S."/>
            <person name="Januszkiewicz K."/>
            <person name="Wedrychowicz H."/>
        </authorList>
    </citation>
    <scope>NUCLEOTIDE SEQUENCE [LARGE SCALE GENOMIC DNA]</scope>
    <source>
        <strain evidence="2">DSM 19729</strain>
    </source>
</reference>
<dbReference type="RefSeq" id="WP_072944007.1">
    <property type="nucleotide sequence ID" value="NZ_FQWO01000007.1"/>
</dbReference>
<sequence length="411" mass="48335">MNDIELLLTKHTVAAQTIGFDYQFYYFIYLSLGLKFGEKIGFEVKEDVHIDMADGTTVLLQMKHSVLQNAAGQIQNLTSLDSDLWKTLSNWSDFIKADKNNKDNFLNKHTFILVTNKNHWDNNFIDALEIFKKDFDLDKLLHILSALEEKTQDTTLKNYIKNVRTLGKKRCRFFFQKLMIETGVDNIIQKIKNKILENVKQHKFVDPIFESLYSNMHVAKFTDIKDRINFEISFDDFNNRFGKCFEVAFVAGSLPQRNLPVLLPDNLEEQIFIKQLIDIGEVDSGSIYIRDYTTQMLKFLNDFTYWSEESFLLPMDIESFKQNSIQMWLNEFKVKYRNIERKIKSGEKPSDLEEDVKSMGLEIIDYVKRQNLTIQGFTPLGLESSNGHYYVLSDNLEIGWHFDWKEKYKKL</sequence>
<reference evidence="3" key="2">
    <citation type="submission" date="2016-11" db="EMBL/GenBank/DDBJ databases">
        <authorList>
            <person name="Varghese N."/>
            <person name="Submissions S."/>
        </authorList>
    </citation>
    <scope>NUCLEOTIDE SEQUENCE [LARGE SCALE GENOMIC DNA]</scope>
    <source>
        <strain evidence="3">DSM 19729</strain>
    </source>
</reference>
<evidence type="ECO:0000313" key="3">
    <source>
        <dbReference type="Proteomes" id="UP000184384"/>
    </source>
</evidence>
<dbReference type="AlphaFoldDB" id="A0A1M5Q4H4"/>
<gene>
    <name evidence="1" type="ORF">BC624_10766</name>
    <name evidence="2" type="ORF">SAMN05443373_10766</name>
</gene>
<dbReference type="EMBL" id="FQWO01000007">
    <property type="protein sequence ID" value="SHH08816.1"/>
    <property type="molecule type" value="Genomic_DNA"/>
</dbReference>
<keyword evidence="4" id="KW-1185">Reference proteome</keyword>
<evidence type="ECO:0000313" key="4">
    <source>
        <dbReference type="Proteomes" id="UP000237771"/>
    </source>
</evidence>
<dbReference type="Proteomes" id="UP000184384">
    <property type="component" value="Unassembled WGS sequence"/>
</dbReference>
<protein>
    <recommendedName>
        <fullName evidence="5">CD-NTase associated protein 4-like DNA endonuclease domain-containing protein</fullName>
    </recommendedName>
</protein>
<organism evidence="2 3">
    <name type="scientific">Flavobacterium granuli</name>
    <dbReference type="NCBI Taxonomy" id="280093"/>
    <lineage>
        <taxon>Bacteria</taxon>
        <taxon>Pseudomonadati</taxon>
        <taxon>Bacteroidota</taxon>
        <taxon>Flavobacteriia</taxon>
        <taxon>Flavobacteriales</taxon>
        <taxon>Flavobacteriaceae</taxon>
        <taxon>Flavobacterium</taxon>
    </lineage>
</organism>
<evidence type="ECO:0000313" key="2">
    <source>
        <dbReference type="EMBL" id="SHH08816.1"/>
    </source>
</evidence>
<dbReference type="EMBL" id="PVUB01000007">
    <property type="protein sequence ID" value="PRZ22065.1"/>
    <property type="molecule type" value="Genomic_DNA"/>
</dbReference>
<reference evidence="1 4" key="3">
    <citation type="submission" date="2018-03" db="EMBL/GenBank/DDBJ databases">
        <title>Genomic Encyclopedia of Archaeal and Bacterial Type Strains, Phase II (KMG-II): from individual species to whole genera.</title>
        <authorList>
            <person name="Goeker M."/>
        </authorList>
    </citation>
    <scope>NUCLEOTIDE SEQUENCE [LARGE SCALE GENOMIC DNA]</scope>
    <source>
        <strain evidence="1 4">DSM 17797</strain>
    </source>
</reference>
<dbReference type="STRING" id="280093.SAMN05443373_10766"/>
<evidence type="ECO:0008006" key="5">
    <source>
        <dbReference type="Google" id="ProtNLM"/>
    </source>
</evidence>
<name>A0A1M5Q4H4_9FLAO</name>
<evidence type="ECO:0000313" key="1">
    <source>
        <dbReference type="EMBL" id="PRZ22065.1"/>
    </source>
</evidence>
<dbReference type="Proteomes" id="UP000237771">
    <property type="component" value="Unassembled WGS sequence"/>
</dbReference>